<sequence length="141" mass="16559">MSISLPPNETGYCPSHPWYYVLGGKVLSLKQIRFEAEHNNYRGYMPDRLDEIDAKSEPKRSQSLRQLRSKIREDLKRDVSRYKELANQLRRNRHQGSTKTGNACEAVHTAISLKHNHLYNDFAILREIETMLTKQRDLFDL</sequence>
<keyword evidence="4" id="KW-1185">Reference proteome</keyword>
<reference evidence="1" key="1">
    <citation type="journal article" date="2014" name="Int. J. Syst. Evol. Microbiol.">
        <title>Complete genome sequence of Corynebacterium casei LMG S-19264T (=DSM 44701T), isolated from a smear-ripened cheese.</title>
        <authorList>
            <consortium name="US DOE Joint Genome Institute (JGI-PGF)"/>
            <person name="Walter F."/>
            <person name="Albersmeier A."/>
            <person name="Kalinowski J."/>
            <person name="Ruckert C."/>
        </authorList>
    </citation>
    <scope>NUCLEOTIDE SEQUENCE</scope>
    <source>
        <strain evidence="1">CGMCC 1.14984</strain>
    </source>
</reference>
<accession>A0A8J3ENV8</accession>
<reference evidence="1" key="3">
    <citation type="submission" date="2020-09" db="EMBL/GenBank/DDBJ databases">
        <authorList>
            <person name="Sun Q."/>
            <person name="Zhou Y."/>
        </authorList>
    </citation>
    <scope>NUCLEOTIDE SEQUENCE</scope>
    <source>
        <strain evidence="1">CGMCC 1.14984</strain>
    </source>
</reference>
<evidence type="ECO:0000313" key="3">
    <source>
        <dbReference type="Proteomes" id="UP000621856"/>
    </source>
</evidence>
<dbReference type="AlphaFoldDB" id="A0A8J3ENV8"/>
<gene>
    <name evidence="2" type="ORF">FF098_000045</name>
    <name evidence="1" type="ORF">GCM10011355_00080</name>
</gene>
<evidence type="ECO:0000313" key="1">
    <source>
        <dbReference type="EMBL" id="GGH91884.1"/>
    </source>
</evidence>
<proteinExistence type="predicted"/>
<dbReference type="Proteomes" id="UP000621856">
    <property type="component" value="Unassembled WGS sequence"/>
</dbReference>
<dbReference type="EMBL" id="VCJR02000001">
    <property type="protein sequence ID" value="NHK26291.1"/>
    <property type="molecule type" value="Genomic_DNA"/>
</dbReference>
<comment type="caution">
    <text evidence="1">The sequence shown here is derived from an EMBL/GenBank/DDBJ whole genome shotgun (WGS) entry which is preliminary data.</text>
</comment>
<evidence type="ECO:0000313" key="4">
    <source>
        <dbReference type="Proteomes" id="UP000818603"/>
    </source>
</evidence>
<reference evidence="2 4" key="2">
    <citation type="submission" date="2020-02" db="EMBL/GenBank/DDBJ databases">
        <title>Genome sequence of Parvularcula flava strain NH6-79.</title>
        <authorList>
            <person name="Abdul Karim M.H."/>
            <person name="Lam M.Q."/>
            <person name="Chen S.J."/>
            <person name="Yahya A."/>
            <person name="Shahir S."/>
            <person name="Shamsir M.S."/>
            <person name="Chong C.S."/>
        </authorList>
    </citation>
    <scope>NUCLEOTIDE SEQUENCE [LARGE SCALE GENOMIC DNA]</scope>
    <source>
        <strain evidence="2 4">NH6-79</strain>
    </source>
</reference>
<protein>
    <submittedName>
        <fullName evidence="1">Uncharacterized protein</fullName>
    </submittedName>
</protein>
<organism evidence="1 3">
    <name type="scientific">Aquisalinus luteolus</name>
    <dbReference type="NCBI Taxonomy" id="1566827"/>
    <lineage>
        <taxon>Bacteria</taxon>
        <taxon>Pseudomonadati</taxon>
        <taxon>Pseudomonadota</taxon>
        <taxon>Alphaproteobacteria</taxon>
        <taxon>Parvularculales</taxon>
        <taxon>Parvularculaceae</taxon>
        <taxon>Aquisalinus</taxon>
    </lineage>
</organism>
<evidence type="ECO:0000313" key="2">
    <source>
        <dbReference type="EMBL" id="NHK26291.1"/>
    </source>
</evidence>
<dbReference type="RefSeq" id="WP_155135573.1">
    <property type="nucleotide sequence ID" value="NZ_BMGZ01000001.1"/>
</dbReference>
<name>A0A8J3ENV8_9PROT</name>
<dbReference type="EMBL" id="BMGZ01000001">
    <property type="protein sequence ID" value="GGH91884.1"/>
    <property type="molecule type" value="Genomic_DNA"/>
</dbReference>
<dbReference type="Proteomes" id="UP000818603">
    <property type="component" value="Unassembled WGS sequence"/>
</dbReference>